<dbReference type="Gene3D" id="3.10.10.10">
    <property type="entry name" value="HIV Type 1 Reverse Transcriptase, subunit A, domain 1"/>
    <property type="match status" value="1"/>
</dbReference>
<name>A0A6J0B8W3_NEOLC</name>
<dbReference type="KEGG" id="nlo:107217566"/>
<dbReference type="PANTHER" id="PTHR37984">
    <property type="entry name" value="PROTEIN CBG26694"/>
    <property type="match status" value="1"/>
</dbReference>
<dbReference type="PANTHER" id="PTHR37984:SF13">
    <property type="entry name" value="RIBONUCLEASE H"/>
    <property type="match status" value="1"/>
</dbReference>
<reference evidence="3" key="1">
    <citation type="submission" date="2025-08" db="UniProtKB">
        <authorList>
            <consortium name="RefSeq"/>
        </authorList>
    </citation>
    <scope>IDENTIFICATION</scope>
    <source>
        <tissue evidence="3">Thorax and Abdomen</tissue>
    </source>
</reference>
<dbReference type="GeneID" id="107217566"/>
<dbReference type="InterPro" id="IPR000477">
    <property type="entry name" value="RT_dom"/>
</dbReference>
<protein>
    <submittedName>
        <fullName evidence="3">Uncharacterized protein K02A2.6-like</fullName>
    </submittedName>
</protein>
<accession>A0A6J0B8W3</accession>
<dbReference type="Proteomes" id="UP000829291">
    <property type="component" value="Chromosome 5"/>
</dbReference>
<keyword evidence="2" id="KW-1185">Reference proteome</keyword>
<dbReference type="RefSeq" id="XP_015510621.2">
    <property type="nucleotide sequence ID" value="XM_015655135.2"/>
</dbReference>
<dbReference type="OrthoDB" id="7553913at2759"/>
<dbReference type="InParanoid" id="A0A6J0B8W3"/>
<evidence type="ECO:0000259" key="1">
    <source>
        <dbReference type="Pfam" id="PF00078"/>
    </source>
</evidence>
<sequence length="336" mass="38227">MEVDSGANVAAVPLYVYNEYFRDSLLLPPTLNLRSYDDKNIAVKGVIIVSVHKGSKIDNQKLYVIDNNGHPIVGREWLYKLKMWPIRLQNPKQNSEVNNIRNYSSETIEKLKKDFKYVLTPGFGLFTKGSVEIQLKSDAKPKFMQPYKVPISLKPKVEAELHRLKDNNIIQPINYSEWGTPIIPLLKKDGSTRIVGNYKVTVNPFIIIDHFPMPRIEEIFSILAGGIAYSVIDFSEAFLQMPVDEKSQEIMTIVTHIGLYKRLRLWYGIATGPGSFQRAISTLLIGIPNVPVLIDDIIVTAKTTIDHCNNLYEAFKRLNEAGLKINFNKCKFSKQI</sequence>
<dbReference type="SUPFAM" id="SSF56672">
    <property type="entry name" value="DNA/RNA polymerases"/>
    <property type="match status" value="1"/>
</dbReference>
<dbReference type="CDD" id="cd01647">
    <property type="entry name" value="RT_LTR"/>
    <property type="match status" value="1"/>
</dbReference>
<dbReference type="InterPro" id="IPR043502">
    <property type="entry name" value="DNA/RNA_pol_sf"/>
</dbReference>
<evidence type="ECO:0000313" key="3">
    <source>
        <dbReference type="RefSeq" id="XP_015510621.2"/>
    </source>
</evidence>
<feature type="domain" description="Reverse transcriptase" evidence="1">
    <location>
        <begin position="187"/>
        <end position="333"/>
    </location>
</feature>
<gene>
    <name evidence="3" type="primary">LOC107217566</name>
</gene>
<dbReference type="Gene3D" id="3.30.70.270">
    <property type="match status" value="1"/>
</dbReference>
<dbReference type="InterPro" id="IPR043128">
    <property type="entry name" value="Rev_trsase/Diguanyl_cyclase"/>
</dbReference>
<dbReference type="Pfam" id="PF00078">
    <property type="entry name" value="RVT_1"/>
    <property type="match status" value="1"/>
</dbReference>
<proteinExistence type="predicted"/>
<dbReference type="InterPro" id="IPR050951">
    <property type="entry name" value="Retrovirus_Pol_polyprotein"/>
</dbReference>
<dbReference type="GO" id="GO:0071897">
    <property type="term" value="P:DNA biosynthetic process"/>
    <property type="evidence" value="ECO:0007669"/>
    <property type="project" value="UniProtKB-ARBA"/>
</dbReference>
<evidence type="ECO:0000313" key="2">
    <source>
        <dbReference type="Proteomes" id="UP000829291"/>
    </source>
</evidence>
<organism evidence="3">
    <name type="scientific">Neodiprion lecontei</name>
    <name type="common">Redheaded pine sawfly</name>
    <dbReference type="NCBI Taxonomy" id="441921"/>
    <lineage>
        <taxon>Eukaryota</taxon>
        <taxon>Metazoa</taxon>
        <taxon>Ecdysozoa</taxon>
        <taxon>Arthropoda</taxon>
        <taxon>Hexapoda</taxon>
        <taxon>Insecta</taxon>
        <taxon>Pterygota</taxon>
        <taxon>Neoptera</taxon>
        <taxon>Endopterygota</taxon>
        <taxon>Hymenoptera</taxon>
        <taxon>Tenthredinoidea</taxon>
        <taxon>Diprionidae</taxon>
        <taxon>Diprioninae</taxon>
        <taxon>Neodiprion</taxon>
    </lineage>
</organism>